<accession>A0A3M7QKS9</accession>
<dbReference type="Proteomes" id="UP000276133">
    <property type="component" value="Unassembled WGS sequence"/>
</dbReference>
<keyword evidence="1" id="KW-0812">Transmembrane</keyword>
<keyword evidence="1" id="KW-0472">Membrane</keyword>
<evidence type="ECO:0000313" key="3">
    <source>
        <dbReference type="Proteomes" id="UP000276133"/>
    </source>
</evidence>
<organism evidence="2 3">
    <name type="scientific">Brachionus plicatilis</name>
    <name type="common">Marine rotifer</name>
    <name type="synonym">Brachionus muelleri</name>
    <dbReference type="NCBI Taxonomy" id="10195"/>
    <lineage>
        <taxon>Eukaryota</taxon>
        <taxon>Metazoa</taxon>
        <taxon>Spiralia</taxon>
        <taxon>Gnathifera</taxon>
        <taxon>Rotifera</taxon>
        <taxon>Eurotatoria</taxon>
        <taxon>Monogononta</taxon>
        <taxon>Pseudotrocha</taxon>
        <taxon>Ploima</taxon>
        <taxon>Brachionidae</taxon>
        <taxon>Brachionus</taxon>
    </lineage>
</organism>
<evidence type="ECO:0000313" key="2">
    <source>
        <dbReference type="EMBL" id="RNA11910.1"/>
    </source>
</evidence>
<gene>
    <name evidence="2" type="ORF">BpHYR1_052173</name>
</gene>
<protein>
    <submittedName>
        <fullName evidence="2">Uncharacterized protein</fullName>
    </submittedName>
</protein>
<name>A0A3M7QKS9_BRAPC</name>
<dbReference type="EMBL" id="REGN01005820">
    <property type="protein sequence ID" value="RNA11910.1"/>
    <property type="molecule type" value="Genomic_DNA"/>
</dbReference>
<evidence type="ECO:0000256" key="1">
    <source>
        <dbReference type="SAM" id="Phobius"/>
    </source>
</evidence>
<comment type="caution">
    <text evidence="2">The sequence shown here is derived from an EMBL/GenBank/DDBJ whole genome shotgun (WGS) entry which is preliminary data.</text>
</comment>
<feature type="transmembrane region" description="Helical" evidence="1">
    <location>
        <begin position="36"/>
        <end position="59"/>
    </location>
</feature>
<sequence>MSSKVTRPIVSVRKSCSTASSSCSIWRRFCKDIDRIASLLLPLNEAIIYLGFSSAFFLIGKREMFIRYHI</sequence>
<keyword evidence="1" id="KW-1133">Transmembrane helix</keyword>
<keyword evidence="3" id="KW-1185">Reference proteome</keyword>
<dbReference type="AlphaFoldDB" id="A0A3M7QKS9"/>
<reference evidence="2 3" key="1">
    <citation type="journal article" date="2018" name="Sci. Rep.">
        <title>Genomic signatures of local adaptation to the degree of environmental predictability in rotifers.</title>
        <authorList>
            <person name="Franch-Gras L."/>
            <person name="Hahn C."/>
            <person name="Garcia-Roger E.M."/>
            <person name="Carmona M.J."/>
            <person name="Serra M."/>
            <person name="Gomez A."/>
        </authorList>
    </citation>
    <scope>NUCLEOTIDE SEQUENCE [LARGE SCALE GENOMIC DNA]</scope>
    <source>
        <strain evidence="2">HYR1</strain>
    </source>
</reference>
<proteinExistence type="predicted"/>